<dbReference type="RefSeq" id="WP_324668848.1">
    <property type="nucleotide sequence ID" value="NZ_CP141614.1"/>
</dbReference>
<dbReference type="InterPro" id="IPR000577">
    <property type="entry name" value="Carb_kinase_FGGY"/>
</dbReference>
<dbReference type="PANTHER" id="PTHR43095:SF5">
    <property type="entry name" value="XYLULOSE KINASE"/>
    <property type="match status" value="1"/>
</dbReference>
<evidence type="ECO:0000256" key="4">
    <source>
        <dbReference type="RuleBase" id="RU003733"/>
    </source>
</evidence>
<gene>
    <name evidence="7" type="ORF">VLY81_13975</name>
</gene>
<organism evidence="7 8">
    <name type="scientific">Geochorda subterranea</name>
    <dbReference type="NCBI Taxonomy" id="3109564"/>
    <lineage>
        <taxon>Bacteria</taxon>
        <taxon>Bacillati</taxon>
        <taxon>Bacillota</taxon>
        <taxon>Limnochordia</taxon>
        <taxon>Limnochordales</taxon>
        <taxon>Geochordaceae</taxon>
        <taxon>Geochorda</taxon>
    </lineage>
</organism>
<protein>
    <submittedName>
        <fullName evidence="7">FGGY family carbohydrate kinase</fullName>
    </submittedName>
</protein>
<dbReference type="Pfam" id="PF02782">
    <property type="entry name" value="FGGY_C"/>
    <property type="match status" value="1"/>
</dbReference>
<evidence type="ECO:0000313" key="7">
    <source>
        <dbReference type="EMBL" id="WRP14506.1"/>
    </source>
</evidence>
<dbReference type="InterPro" id="IPR018485">
    <property type="entry name" value="FGGY_C"/>
</dbReference>
<dbReference type="CDD" id="cd07773">
    <property type="entry name" value="ASKHA_NBD_FGGY_FK"/>
    <property type="match status" value="1"/>
</dbReference>
<evidence type="ECO:0000259" key="6">
    <source>
        <dbReference type="Pfam" id="PF02782"/>
    </source>
</evidence>
<evidence type="ECO:0000259" key="5">
    <source>
        <dbReference type="Pfam" id="PF00370"/>
    </source>
</evidence>
<dbReference type="InterPro" id="IPR043129">
    <property type="entry name" value="ATPase_NBD"/>
</dbReference>
<dbReference type="Pfam" id="PF00370">
    <property type="entry name" value="FGGY_N"/>
    <property type="match status" value="1"/>
</dbReference>
<keyword evidence="8" id="KW-1185">Reference proteome</keyword>
<dbReference type="Gene3D" id="3.30.420.40">
    <property type="match status" value="2"/>
</dbReference>
<dbReference type="PIRSF" id="PIRSF000538">
    <property type="entry name" value="GlpK"/>
    <property type="match status" value="1"/>
</dbReference>
<dbReference type="EMBL" id="CP141614">
    <property type="protein sequence ID" value="WRP14506.1"/>
    <property type="molecule type" value="Genomic_DNA"/>
</dbReference>
<dbReference type="InterPro" id="IPR018483">
    <property type="entry name" value="Carb_kinase_FGGY_CS"/>
</dbReference>
<name>A0ABZ1BQ26_9FIRM</name>
<feature type="domain" description="Carbohydrate kinase FGGY C-terminal" evidence="6">
    <location>
        <begin position="263"/>
        <end position="463"/>
    </location>
</feature>
<evidence type="ECO:0000256" key="3">
    <source>
        <dbReference type="ARBA" id="ARBA00022777"/>
    </source>
</evidence>
<keyword evidence="3 4" id="KW-0418">Kinase</keyword>
<feature type="domain" description="Carbohydrate kinase FGGY N-terminal" evidence="5">
    <location>
        <begin position="7"/>
        <end position="250"/>
    </location>
</feature>
<comment type="similarity">
    <text evidence="1 4">Belongs to the FGGY kinase family.</text>
</comment>
<evidence type="ECO:0000313" key="8">
    <source>
        <dbReference type="Proteomes" id="UP001333102"/>
    </source>
</evidence>
<dbReference type="PANTHER" id="PTHR43095">
    <property type="entry name" value="SUGAR KINASE"/>
    <property type="match status" value="1"/>
</dbReference>
<dbReference type="GO" id="GO:0016301">
    <property type="term" value="F:kinase activity"/>
    <property type="evidence" value="ECO:0007669"/>
    <property type="project" value="UniProtKB-KW"/>
</dbReference>
<dbReference type="Proteomes" id="UP001333102">
    <property type="component" value="Chromosome"/>
</dbReference>
<evidence type="ECO:0000256" key="2">
    <source>
        <dbReference type="ARBA" id="ARBA00022679"/>
    </source>
</evidence>
<proteinExistence type="inferred from homology"/>
<dbReference type="PROSITE" id="PS00445">
    <property type="entry name" value="FGGY_KINASES_2"/>
    <property type="match status" value="1"/>
</dbReference>
<sequence>MHPRAVLVGIDIGTTNWKVVAYDENGTQLARFRRPVIVHEEPGGRACYDPEEVWGFVVEGLQEVARQLGPERARRVAGMAVTSMGEAGVLVDEAGRPLYPAIAWFDPRTEPQGRFWRQRVDPYRVYEVTGFPPQYIASINKMMWIRQHRPELFARARRWLCMADYVAFRLSGEQAMDFSLACRTMAFDIRRRTWSNYLLSLAGIDPSLLPPAVPSGTALGRLRREVAAITGLPESAVVAAGGQDHWCGALASGIVAPGDALDSVGTAEAIIVVLDRPVFSRELFESGFAVGCHVVPDRYYAVGALQAAGGTVEWLRATLGEQEEAAARQADEDTDGVYRRLMALAEQAPPGSRGLLFLPHLRGAVVPPDGSSKGAWVGLRPYHRRAEMVRAAVEGLAHEFARIVRRLGELTDTPARRVAAIGGGARNDLWLQLKADISGLPLEVPAIEEATTLGAALLGGVAAGIWSDPIEAARHVQRVSRTVTPRPEMTQRYRPYHELYEQLYPTLAGLHARLEGLATD</sequence>
<accession>A0ABZ1BQ26</accession>
<reference evidence="8" key="1">
    <citation type="submission" date="2023-12" db="EMBL/GenBank/DDBJ databases">
        <title>Novel isolates from deep terrestrial aquifers shed light on the physiology and ecology of the class Limnochordia.</title>
        <authorList>
            <person name="Karnachuk O.V."/>
            <person name="Lukina A.P."/>
            <person name="Avakyan M.R."/>
            <person name="Kadnikov V."/>
            <person name="Begmatov S."/>
            <person name="Beletsky A.V."/>
            <person name="Mardanov A.V."/>
            <person name="Ravin N.V."/>
        </authorList>
    </citation>
    <scope>NUCLEOTIDE SEQUENCE [LARGE SCALE GENOMIC DNA]</scope>
    <source>
        <strain evidence="8">LN</strain>
    </source>
</reference>
<keyword evidence="2 4" id="KW-0808">Transferase</keyword>
<dbReference type="InterPro" id="IPR050406">
    <property type="entry name" value="FGGY_Carb_Kinase"/>
</dbReference>
<dbReference type="SUPFAM" id="SSF53067">
    <property type="entry name" value="Actin-like ATPase domain"/>
    <property type="match status" value="2"/>
</dbReference>
<dbReference type="InterPro" id="IPR018484">
    <property type="entry name" value="FGGY_N"/>
</dbReference>
<evidence type="ECO:0000256" key="1">
    <source>
        <dbReference type="ARBA" id="ARBA00009156"/>
    </source>
</evidence>